<comment type="caution">
    <text evidence="1">The sequence shown here is derived from an EMBL/GenBank/DDBJ whole genome shotgun (WGS) entry which is preliminary data.</text>
</comment>
<dbReference type="EMBL" id="QJKJ01007887">
    <property type="protein sequence ID" value="RDX81593.1"/>
    <property type="molecule type" value="Genomic_DNA"/>
</dbReference>
<dbReference type="AlphaFoldDB" id="A0A371FU53"/>
<protein>
    <submittedName>
        <fullName evidence="1">Uncharacterized protein</fullName>
    </submittedName>
</protein>
<reference evidence="1" key="1">
    <citation type="submission" date="2018-05" db="EMBL/GenBank/DDBJ databases">
        <title>Draft genome of Mucuna pruriens seed.</title>
        <authorList>
            <person name="Nnadi N.E."/>
            <person name="Vos R."/>
            <person name="Hasami M.H."/>
            <person name="Devisetty U.K."/>
            <person name="Aguiy J.C."/>
        </authorList>
    </citation>
    <scope>NUCLEOTIDE SEQUENCE [LARGE SCALE GENOMIC DNA]</scope>
    <source>
        <strain evidence="1">JCA_2017</strain>
    </source>
</reference>
<organism evidence="1 2">
    <name type="scientific">Mucuna pruriens</name>
    <name type="common">Velvet bean</name>
    <name type="synonym">Dolichos pruriens</name>
    <dbReference type="NCBI Taxonomy" id="157652"/>
    <lineage>
        <taxon>Eukaryota</taxon>
        <taxon>Viridiplantae</taxon>
        <taxon>Streptophyta</taxon>
        <taxon>Embryophyta</taxon>
        <taxon>Tracheophyta</taxon>
        <taxon>Spermatophyta</taxon>
        <taxon>Magnoliopsida</taxon>
        <taxon>eudicotyledons</taxon>
        <taxon>Gunneridae</taxon>
        <taxon>Pentapetalae</taxon>
        <taxon>rosids</taxon>
        <taxon>fabids</taxon>
        <taxon>Fabales</taxon>
        <taxon>Fabaceae</taxon>
        <taxon>Papilionoideae</taxon>
        <taxon>50 kb inversion clade</taxon>
        <taxon>NPAAA clade</taxon>
        <taxon>indigoferoid/millettioid clade</taxon>
        <taxon>Phaseoleae</taxon>
        <taxon>Mucuna</taxon>
    </lineage>
</organism>
<feature type="non-terminal residue" evidence="1">
    <location>
        <position position="75"/>
    </location>
</feature>
<evidence type="ECO:0000313" key="2">
    <source>
        <dbReference type="Proteomes" id="UP000257109"/>
    </source>
</evidence>
<keyword evidence="2" id="KW-1185">Reference proteome</keyword>
<sequence length="75" mass="8971">MARNFASTLDQATTFCFLLFQDIEYILSLGDKDTLFGTRNLYPKEFFNLIIICNNHIVYINLEKSEFTIRRMFYK</sequence>
<evidence type="ECO:0000313" key="1">
    <source>
        <dbReference type="EMBL" id="RDX81593.1"/>
    </source>
</evidence>
<accession>A0A371FU53</accession>
<proteinExistence type="predicted"/>
<name>A0A371FU53_MUCPR</name>
<gene>
    <name evidence="1" type="ORF">CR513_37707</name>
</gene>
<dbReference type="Proteomes" id="UP000257109">
    <property type="component" value="Unassembled WGS sequence"/>
</dbReference>